<feature type="region of interest" description="Disordered" evidence="1">
    <location>
        <begin position="111"/>
        <end position="140"/>
    </location>
</feature>
<dbReference type="AlphaFoldDB" id="A0A0K1EI18"/>
<accession>A0A0K1EI18</accession>
<protein>
    <submittedName>
        <fullName evidence="2">Uncharacterized protein</fullName>
    </submittedName>
</protein>
<organism evidence="2 3">
    <name type="scientific">Chondromyces crocatus</name>
    <dbReference type="NCBI Taxonomy" id="52"/>
    <lineage>
        <taxon>Bacteria</taxon>
        <taxon>Pseudomonadati</taxon>
        <taxon>Myxococcota</taxon>
        <taxon>Polyangia</taxon>
        <taxon>Polyangiales</taxon>
        <taxon>Polyangiaceae</taxon>
        <taxon>Chondromyces</taxon>
    </lineage>
</organism>
<dbReference type="KEGG" id="ccro:CMC5_046600"/>
<feature type="region of interest" description="Disordered" evidence="1">
    <location>
        <begin position="322"/>
        <end position="406"/>
    </location>
</feature>
<evidence type="ECO:0000313" key="2">
    <source>
        <dbReference type="EMBL" id="AKT40505.1"/>
    </source>
</evidence>
<dbReference type="OrthoDB" id="5517362at2"/>
<dbReference type="EMBL" id="CP012159">
    <property type="protein sequence ID" value="AKT40505.1"/>
    <property type="molecule type" value="Genomic_DNA"/>
</dbReference>
<feature type="compositionally biased region" description="Basic and acidic residues" evidence="1">
    <location>
        <begin position="322"/>
        <end position="334"/>
    </location>
</feature>
<proteinExistence type="predicted"/>
<dbReference type="STRING" id="52.CMC5_046600"/>
<evidence type="ECO:0000313" key="3">
    <source>
        <dbReference type="Proteomes" id="UP000067626"/>
    </source>
</evidence>
<dbReference type="RefSeq" id="WP_156338812.1">
    <property type="nucleotide sequence ID" value="NZ_CP012159.1"/>
</dbReference>
<evidence type="ECO:0000256" key="1">
    <source>
        <dbReference type="SAM" id="MobiDB-lite"/>
    </source>
</evidence>
<dbReference type="Proteomes" id="UP000067626">
    <property type="component" value="Chromosome"/>
</dbReference>
<keyword evidence="3" id="KW-1185">Reference proteome</keyword>
<sequence>MSEHELSRHLASRVVDALRARARIAVVKGGATALLRELDAAMAGGLATLWPRIRGGSLAAVSEEVRDLGDHLSRALRDSEHVEDIFADETTLQNEAAEALQRALEEAARAEAAAQASAGGAERRSAPTSGNRPPPGTGLTPVQVRLDTLGYVAATVSKRAPEGALQEALSRAADAAGGMLTAFDKEARSAVFALGDADPDARLELEEAIADEFSALVESGHVALPSVIRRVELGRVVPLEERDALRRRLDAVAARTLLRSGCGATWELEDGRTLLVTLTPLSERDALQAEHHVSLFAREFAALHASAWSESSDVALEIAPPSDEKLGEGERSAEALEETVVTSGGELPGAPAVASAPGDVTASEPNVSVGGEERMSSAKGETKHAPKKPAAKPESRPARKRASRPR</sequence>
<reference evidence="2 3" key="1">
    <citation type="submission" date="2015-07" db="EMBL/GenBank/DDBJ databases">
        <title>Genome analysis of myxobacterium Chondromyces crocatus Cm c5 reveals a high potential for natural compound synthesis and the genetic basis for the loss of fruiting body formation.</title>
        <authorList>
            <person name="Zaburannyi N."/>
            <person name="Bunk B."/>
            <person name="Maier J."/>
            <person name="Overmann J."/>
            <person name="Mueller R."/>
        </authorList>
    </citation>
    <scope>NUCLEOTIDE SEQUENCE [LARGE SCALE GENOMIC DNA]</scope>
    <source>
        <strain evidence="2 3">Cm c5</strain>
    </source>
</reference>
<feature type="compositionally biased region" description="Basic and acidic residues" evidence="1">
    <location>
        <begin position="371"/>
        <end position="384"/>
    </location>
</feature>
<name>A0A0K1EI18_CHOCO</name>
<feature type="compositionally biased region" description="Low complexity" evidence="1">
    <location>
        <begin position="111"/>
        <end position="120"/>
    </location>
</feature>
<gene>
    <name evidence="2" type="ORF">CMC5_046600</name>
</gene>